<dbReference type="HOGENOM" id="CLU_2239634_0_0_1"/>
<evidence type="ECO:0000313" key="2">
    <source>
        <dbReference type="EMBL" id="ESO99158.1"/>
    </source>
</evidence>
<organism evidence="2 3">
    <name type="scientific">Lottia gigantea</name>
    <name type="common">Giant owl limpet</name>
    <dbReference type="NCBI Taxonomy" id="225164"/>
    <lineage>
        <taxon>Eukaryota</taxon>
        <taxon>Metazoa</taxon>
        <taxon>Spiralia</taxon>
        <taxon>Lophotrochozoa</taxon>
        <taxon>Mollusca</taxon>
        <taxon>Gastropoda</taxon>
        <taxon>Patellogastropoda</taxon>
        <taxon>Lottioidea</taxon>
        <taxon>Lottiidae</taxon>
        <taxon>Lottia</taxon>
    </lineage>
</organism>
<sequence>MEESSDLLEEIMDEVCKSSSERKQPNFSSAQNTRQRFEEEEDEVDNYKVKSYQPRNLHNYSSDGENFPYHDIFSDGMSICHLYLSVSMFVCTFVLPCKYSRIYSL</sequence>
<proteinExistence type="predicted"/>
<name>V4A5F6_LOTGI</name>
<dbReference type="CTD" id="20242551"/>
<dbReference type="RefSeq" id="XP_009050172.1">
    <property type="nucleotide sequence ID" value="XM_009051924.1"/>
</dbReference>
<dbReference type="EMBL" id="KB201110">
    <property type="protein sequence ID" value="ESO99158.1"/>
    <property type="molecule type" value="Genomic_DNA"/>
</dbReference>
<keyword evidence="3" id="KW-1185">Reference proteome</keyword>
<evidence type="ECO:0000313" key="3">
    <source>
        <dbReference type="Proteomes" id="UP000030746"/>
    </source>
</evidence>
<feature type="region of interest" description="Disordered" evidence="1">
    <location>
        <begin position="16"/>
        <end position="48"/>
    </location>
</feature>
<dbReference type="Proteomes" id="UP000030746">
    <property type="component" value="Unassembled WGS sequence"/>
</dbReference>
<gene>
    <name evidence="2" type="ORF">LOTGIDRAFT_173851</name>
</gene>
<feature type="compositionally biased region" description="Polar residues" evidence="1">
    <location>
        <begin position="25"/>
        <end position="34"/>
    </location>
</feature>
<dbReference type="GeneID" id="20242551"/>
<evidence type="ECO:0000256" key="1">
    <source>
        <dbReference type="SAM" id="MobiDB-lite"/>
    </source>
</evidence>
<protein>
    <submittedName>
        <fullName evidence="2">Uncharacterized protein</fullName>
    </submittedName>
</protein>
<dbReference type="KEGG" id="lgi:LOTGIDRAFT_173851"/>
<dbReference type="AlphaFoldDB" id="V4A5F6"/>
<accession>V4A5F6</accession>
<reference evidence="2 3" key="1">
    <citation type="journal article" date="2013" name="Nature">
        <title>Insights into bilaterian evolution from three spiralian genomes.</title>
        <authorList>
            <person name="Simakov O."/>
            <person name="Marletaz F."/>
            <person name="Cho S.J."/>
            <person name="Edsinger-Gonzales E."/>
            <person name="Havlak P."/>
            <person name="Hellsten U."/>
            <person name="Kuo D.H."/>
            <person name="Larsson T."/>
            <person name="Lv J."/>
            <person name="Arendt D."/>
            <person name="Savage R."/>
            <person name="Osoegawa K."/>
            <person name="de Jong P."/>
            <person name="Grimwood J."/>
            <person name="Chapman J.A."/>
            <person name="Shapiro H."/>
            <person name="Aerts A."/>
            <person name="Otillar R.P."/>
            <person name="Terry A.Y."/>
            <person name="Boore J.L."/>
            <person name="Grigoriev I.V."/>
            <person name="Lindberg D.R."/>
            <person name="Seaver E.C."/>
            <person name="Weisblat D.A."/>
            <person name="Putnam N.H."/>
            <person name="Rokhsar D.S."/>
        </authorList>
    </citation>
    <scope>NUCLEOTIDE SEQUENCE [LARGE SCALE GENOMIC DNA]</scope>
</reference>
<dbReference type="OrthoDB" id="10372492at2759"/>